<comment type="similarity">
    <text evidence="1">Belongs to the bactofilin family.</text>
</comment>
<dbReference type="InterPro" id="IPR007607">
    <property type="entry name" value="BacA/B"/>
</dbReference>
<evidence type="ECO:0000313" key="2">
    <source>
        <dbReference type="EMBL" id="SHI44857.1"/>
    </source>
</evidence>
<dbReference type="Proteomes" id="UP000184442">
    <property type="component" value="Unassembled WGS sequence"/>
</dbReference>
<sequence length="140" mass="14702">MFTSNKKTTTINTDKIDTLIGKNTGIEGTLTAEGTVRIDGKMKGDVTLLGNLIVGEDGSIKGNIKADSVILSGIVEGNVTVENHLHITSTAKLIGDINAKNIVIDEGAIFNGNCRMDLSIAKAEAAATKDTKDTKETKGK</sequence>
<dbReference type="Pfam" id="PF04519">
    <property type="entry name" value="Bactofilin"/>
    <property type="match status" value="1"/>
</dbReference>
<dbReference type="PANTHER" id="PTHR35024:SF4">
    <property type="entry name" value="POLYMER-FORMING CYTOSKELETAL PROTEIN"/>
    <property type="match status" value="1"/>
</dbReference>
<evidence type="ECO:0000256" key="1">
    <source>
        <dbReference type="ARBA" id="ARBA00044755"/>
    </source>
</evidence>
<organism evidence="2 3">
    <name type="scientific">Lutispora thermophila DSM 19022</name>
    <dbReference type="NCBI Taxonomy" id="1122184"/>
    <lineage>
        <taxon>Bacteria</taxon>
        <taxon>Bacillati</taxon>
        <taxon>Bacillota</taxon>
        <taxon>Clostridia</taxon>
        <taxon>Lutisporales</taxon>
        <taxon>Lutisporaceae</taxon>
        <taxon>Lutispora</taxon>
    </lineage>
</organism>
<evidence type="ECO:0000313" key="3">
    <source>
        <dbReference type="Proteomes" id="UP000184442"/>
    </source>
</evidence>
<dbReference type="EMBL" id="FQZS01000003">
    <property type="protein sequence ID" value="SHI44857.1"/>
    <property type="molecule type" value="Genomic_DNA"/>
</dbReference>
<gene>
    <name evidence="2" type="ORF">SAMN02745176_00322</name>
</gene>
<keyword evidence="3" id="KW-1185">Reference proteome</keyword>
<reference evidence="2 3" key="1">
    <citation type="submission" date="2016-11" db="EMBL/GenBank/DDBJ databases">
        <authorList>
            <person name="Jaros S."/>
            <person name="Januszkiewicz K."/>
            <person name="Wedrychowicz H."/>
        </authorList>
    </citation>
    <scope>NUCLEOTIDE SEQUENCE [LARGE SCALE GENOMIC DNA]</scope>
    <source>
        <strain evidence="2 3">DSM 19022</strain>
    </source>
</reference>
<dbReference type="AlphaFoldDB" id="A0A1M6B879"/>
<dbReference type="PANTHER" id="PTHR35024">
    <property type="entry name" value="HYPOTHETICAL CYTOSOLIC PROTEIN"/>
    <property type="match status" value="1"/>
</dbReference>
<name>A0A1M6B879_9FIRM</name>
<accession>A0A1M6B879</accession>
<protein>
    <submittedName>
        <fullName evidence="2">Polymer-forming protein</fullName>
    </submittedName>
</protein>
<dbReference type="OrthoDB" id="9802488at2"/>
<proteinExistence type="inferred from homology"/>
<dbReference type="RefSeq" id="WP_073023781.1">
    <property type="nucleotide sequence ID" value="NZ_FQZS01000003.1"/>
</dbReference>
<dbReference type="STRING" id="1122184.SAMN02745176_00322"/>